<dbReference type="EMBL" id="VSRR010000323">
    <property type="protein sequence ID" value="MPC14034.1"/>
    <property type="molecule type" value="Genomic_DNA"/>
</dbReference>
<name>A0A5B7CZ28_PORTR</name>
<keyword evidence="2" id="KW-1185">Reference proteome</keyword>
<gene>
    <name evidence="1" type="ORF">E2C01_006787</name>
</gene>
<evidence type="ECO:0000313" key="2">
    <source>
        <dbReference type="Proteomes" id="UP000324222"/>
    </source>
</evidence>
<reference evidence="1 2" key="1">
    <citation type="submission" date="2019-05" db="EMBL/GenBank/DDBJ databases">
        <title>Another draft genome of Portunus trituberculatus and its Hox gene families provides insights of decapod evolution.</title>
        <authorList>
            <person name="Jeong J.-H."/>
            <person name="Song I."/>
            <person name="Kim S."/>
            <person name="Choi T."/>
            <person name="Kim D."/>
            <person name="Ryu S."/>
            <person name="Kim W."/>
        </authorList>
    </citation>
    <scope>NUCLEOTIDE SEQUENCE [LARGE SCALE GENOMIC DNA]</scope>
    <source>
        <tissue evidence="1">Muscle</tissue>
    </source>
</reference>
<dbReference type="AlphaFoldDB" id="A0A5B7CZ28"/>
<sequence length="90" mass="9999">MARTRLSRTFYTFVHVKQFPQETLLPTPHSWYTPARLTAQHSLLSRLGQRFPSLMFSPSVCTTKDPTTSSLASVAPISAQCVVSLTTAED</sequence>
<dbReference type="Proteomes" id="UP000324222">
    <property type="component" value="Unassembled WGS sequence"/>
</dbReference>
<protein>
    <submittedName>
        <fullName evidence="1">Uncharacterized protein</fullName>
    </submittedName>
</protein>
<organism evidence="1 2">
    <name type="scientific">Portunus trituberculatus</name>
    <name type="common">Swimming crab</name>
    <name type="synonym">Neptunus trituberculatus</name>
    <dbReference type="NCBI Taxonomy" id="210409"/>
    <lineage>
        <taxon>Eukaryota</taxon>
        <taxon>Metazoa</taxon>
        <taxon>Ecdysozoa</taxon>
        <taxon>Arthropoda</taxon>
        <taxon>Crustacea</taxon>
        <taxon>Multicrustacea</taxon>
        <taxon>Malacostraca</taxon>
        <taxon>Eumalacostraca</taxon>
        <taxon>Eucarida</taxon>
        <taxon>Decapoda</taxon>
        <taxon>Pleocyemata</taxon>
        <taxon>Brachyura</taxon>
        <taxon>Eubrachyura</taxon>
        <taxon>Portunoidea</taxon>
        <taxon>Portunidae</taxon>
        <taxon>Portuninae</taxon>
        <taxon>Portunus</taxon>
    </lineage>
</organism>
<accession>A0A5B7CZ28</accession>
<comment type="caution">
    <text evidence="1">The sequence shown here is derived from an EMBL/GenBank/DDBJ whole genome shotgun (WGS) entry which is preliminary data.</text>
</comment>
<proteinExistence type="predicted"/>
<evidence type="ECO:0000313" key="1">
    <source>
        <dbReference type="EMBL" id="MPC14034.1"/>
    </source>
</evidence>